<evidence type="ECO:0000256" key="1">
    <source>
        <dbReference type="ARBA" id="ARBA00006845"/>
    </source>
</evidence>
<reference evidence="3 4" key="1">
    <citation type="submission" date="2019-07" db="EMBL/GenBank/DDBJ databases">
        <title>Microlunatus dokdonensis sp. nov. isolated from the rhizospheric soil of the wild plant Elymus tsukushiensis.</title>
        <authorList>
            <person name="Ghim S.-Y."/>
            <person name="Hwang Y.-J."/>
            <person name="Son J.-S."/>
            <person name="Shin J.-H."/>
        </authorList>
    </citation>
    <scope>NUCLEOTIDE SEQUENCE [LARGE SCALE GENOMIC DNA]</scope>
    <source>
        <strain evidence="3 4">KUDC0627</strain>
    </source>
</reference>
<dbReference type="InterPro" id="IPR000468">
    <property type="entry name" value="Barstar"/>
</dbReference>
<dbReference type="EMBL" id="CP041692">
    <property type="protein sequence ID" value="QDP97611.1"/>
    <property type="molecule type" value="Genomic_DNA"/>
</dbReference>
<feature type="domain" description="Barstar (barnase inhibitor)" evidence="2">
    <location>
        <begin position="41"/>
        <end position="115"/>
    </location>
</feature>
<evidence type="ECO:0000259" key="2">
    <source>
        <dbReference type="Pfam" id="PF01337"/>
    </source>
</evidence>
<organism evidence="3 4">
    <name type="scientific">Microlunatus elymi</name>
    <dbReference type="NCBI Taxonomy" id="2596828"/>
    <lineage>
        <taxon>Bacteria</taxon>
        <taxon>Bacillati</taxon>
        <taxon>Actinomycetota</taxon>
        <taxon>Actinomycetes</taxon>
        <taxon>Propionibacteriales</taxon>
        <taxon>Propionibacteriaceae</taxon>
        <taxon>Microlunatus</taxon>
    </lineage>
</organism>
<evidence type="ECO:0000313" key="4">
    <source>
        <dbReference type="Proteomes" id="UP000319263"/>
    </source>
</evidence>
<comment type="similarity">
    <text evidence="1">Belongs to the barstar family.</text>
</comment>
<sequence>MTGDDLESTIRRIASGGVVEVSDSTQLEQRLRLAGWNVRVLDHFSDRQGFYRNIASGLDFPAYSGHNLDALWDSLRAVPPKTAVIIFWQDFAATDPAYADRARAVLTDRTQAGPEFAVILDQRG</sequence>
<dbReference type="Pfam" id="PF01337">
    <property type="entry name" value="Barstar"/>
    <property type="match status" value="1"/>
</dbReference>
<dbReference type="SUPFAM" id="SSF52038">
    <property type="entry name" value="Barstar-related"/>
    <property type="match status" value="1"/>
</dbReference>
<proteinExistence type="inferred from homology"/>
<accession>A0A516Q325</accession>
<dbReference type="AlphaFoldDB" id="A0A516Q325"/>
<dbReference type="KEGG" id="mik:FOE78_18360"/>
<dbReference type="RefSeq" id="WP_143987569.1">
    <property type="nucleotide sequence ID" value="NZ_CP041692.1"/>
</dbReference>
<name>A0A516Q325_9ACTN</name>
<keyword evidence="4" id="KW-1185">Reference proteome</keyword>
<evidence type="ECO:0000313" key="3">
    <source>
        <dbReference type="EMBL" id="QDP97611.1"/>
    </source>
</evidence>
<dbReference type="OrthoDB" id="5184890at2"/>
<dbReference type="Gene3D" id="3.30.370.10">
    <property type="entry name" value="Barstar-like"/>
    <property type="match status" value="1"/>
</dbReference>
<dbReference type="Proteomes" id="UP000319263">
    <property type="component" value="Chromosome"/>
</dbReference>
<gene>
    <name evidence="3" type="ORF">FOE78_18360</name>
</gene>
<dbReference type="InterPro" id="IPR035905">
    <property type="entry name" value="Barstar-like_sf"/>
</dbReference>
<protein>
    <submittedName>
        <fullName evidence="3">Barstar family protein</fullName>
    </submittedName>
</protein>